<dbReference type="InterPro" id="IPR021036">
    <property type="entry name" value="Ribosomal_mS45"/>
</dbReference>
<dbReference type="PANTHER" id="PTHR28158:SF1">
    <property type="entry name" value="SMALL RIBOSOMAL SUBUNIT PROTEIN MS45"/>
    <property type="match status" value="1"/>
</dbReference>
<protein>
    <recommendedName>
        <fullName evidence="4">37S ribosomal protein S35, mitochondrial</fullName>
    </recommendedName>
</protein>
<dbReference type="PANTHER" id="PTHR28158">
    <property type="entry name" value="37S RIBOSOMAL PROTEIN S35, MITOCHONDRIAL"/>
    <property type="match status" value="1"/>
</dbReference>
<evidence type="ECO:0000256" key="1">
    <source>
        <dbReference type="SAM" id="MobiDB-lite"/>
    </source>
</evidence>
<dbReference type="GO" id="GO:0032543">
    <property type="term" value="P:mitochondrial translation"/>
    <property type="evidence" value="ECO:0007669"/>
    <property type="project" value="TreeGrafter"/>
</dbReference>
<dbReference type="GO" id="GO:0005763">
    <property type="term" value="C:mitochondrial small ribosomal subunit"/>
    <property type="evidence" value="ECO:0007669"/>
    <property type="project" value="TreeGrafter"/>
</dbReference>
<evidence type="ECO:0000313" key="3">
    <source>
        <dbReference type="Proteomes" id="UP000045706"/>
    </source>
</evidence>
<dbReference type="EMBL" id="CVQI01007891">
    <property type="protein sequence ID" value="CRK17400.1"/>
    <property type="molecule type" value="Genomic_DNA"/>
</dbReference>
<gene>
    <name evidence="2" type="ORF">BN1723_011282</name>
</gene>
<feature type="region of interest" description="Disordered" evidence="1">
    <location>
        <begin position="301"/>
        <end position="320"/>
    </location>
</feature>
<proteinExistence type="predicted"/>
<name>A0A0G4L6S3_VERLO</name>
<dbReference type="Proteomes" id="UP000045706">
    <property type="component" value="Unassembled WGS sequence"/>
</dbReference>
<dbReference type="AlphaFoldDB" id="A0A0G4L6S3"/>
<dbReference type="GO" id="GO:0003735">
    <property type="term" value="F:structural constituent of ribosome"/>
    <property type="evidence" value="ECO:0007669"/>
    <property type="project" value="TreeGrafter"/>
</dbReference>
<reference evidence="3" key="1">
    <citation type="submission" date="2015-05" db="EMBL/GenBank/DDBJ databases">
        <authorList>
            <person name="Fogelqvist Johan"/>
        </authorList>
    </citation>
    <scope>NUCLEOTIDE SEQUENCE [LARGE SCALE GENOMIC DNA]</scope>
</reference>
<evidence type="ECO:0000313" key="2">
    <source>
        <dbReference type="EMBL" id="CRK17400.1"/>
    </source>
</evidence>
<evidence type="ECO:0008006" key="4">
    <source>
        <dbReference type="Google" id="ProtNLM"/>
    </source>
</evidence>
<organism evidence="2 3">
    <name type="scientific">Verticillium longisporum</name>
    <name type="common">Verticillium dahliae var. longisporum</name>
    <dbReference type="NCBI Taxonomy" id="100787"/>
    <lineage>
        <taxon>Eukaryota</taxon>
        <taxon>Fungi</taxon>
        <taxon>Dikarya</taxon>
        <taxon>Ascomycota</taxon>
        <taxon>Pezizomycotina</taxon>
        <taxon>Sordariomycetes</taxon>
        <taxon>Hypocreomycetidae</taxon>
        <taxon>Glomerellales</taxon>
        <taxon>Plectosphaerellaceae</taxon>
        <taxon>Verticillium</taxon>
    </lineage>
</organism>
<sequence length="320" mass="36493">MAARPASSAMAMTAKRCTRPTAPRLGLAKTTCPFSTTSHREKTSQLRNAMYQWMERTGRRFEEAPTYGTKYLGQAADQPFPLNPLFRSPRVLDESMREEIFKRVTQQKLSLKAVSADLGVDIRRVAAVVRLKTLEKQWEAKGKQLAKPYSKAILGMVPTTSYNPENQFEHEPIHEIDVHKLSQQQLFVPTSESRVFTREDAAEAFHRSLLPVDKRAPHTQLIELQKATLEGVPLETSLFKFKADTRAEEDRLKEKHQKKVQLEMSQTSRVDTKRFEYRFQDVNVEVVGKTGRGHKGVGARYGVPFDDRKRGRNNVPLSVP</sequence>
<dbReference type="Pfam" id="PF12298">
    <property type="entry name" value="Bot1p"/>
    <property type="match status" value="1"/>
</dbReference>
<accession>A0A0G4L6S3</accession>